<dbReference type="Gene3D" id="3.30.70.270">
    <property type="match status" value="1"/>
</dbReference>
<keyword evidence="3" id="KW-0472">Membrane</keyword>
<accession>A0ABW2YC49</accession>
<keyword evidence="3" id="KW-1133">Transmembrane helix</keyword>
<evidence type="ECO:0000256" key="3">
    <source>
        <dbReference type="SAM" id="Phobius"/>
    </source>
</evidence>
<dbReference type="Proteomes" id="UP001597110">
    <property type="component" value="Unassembled WGS sequence"/>
</dbReference>
<dbReference type="PANTHER" id="PTHR45138">
    <property type="entry name" value="REGULATORY COMPONENTS OF SENSORY TRANSDUCTION SYSTEM"/>
    <property type="match status" value="1"/>
</dbReference>
<evidence type="ECO:0000256" key="1">
    <source>
        <dbReference type="ARBA" id="ARBA00012528"/>
    </source>
</evidence>
<dbReference type="InterPro" id="IPR029787">
    <property type="entry name" value="Nucleotide_cyclase"/>
</dbReference>
<dbReference type="GO" id="GO:0052621">
    <property type="term" value="F:diguanylate cyclase activity"/>
    <property type="evidence" value="ECO:0007669"/>
    <property type="project" value="UniProtKB-EC"/>
</dbReference>
<dbReference type="CDD" id="cd01949">
    <property type="entry name" value="GGDEF"/>
    <property type="match status" value="1"/>
</dbReference>
<dbReference type="EMBL" id="JBHTIF010000001">
    <property type="protein sequence ID" value="MFD0725262.1"/>
    <property type="molecule type" value="Genomic_DNA"/>
</dbReference>
<keyword evidence="5" id="KW-0548">Nucleotidyltransferase</keyword>
<reference evidence="6" key="1">
    <citation type="journal article" date="2019" name="Int. J. Syst. Evol. Microbiol.">
        <title>The Global Catalogue of Microorganisms (GCM) 10K type strain sequencing project: providing services to taxonomists for standard genome sequencing and annotation.</title>
        <authorList>
            <consortium name="The Broad Institute Genomics Platform"/>
            <consortium name="The Broad Institute Genome Sequencing Center for Infectious Disease"/>
            <person name="Wu L."/>
            <person name="Ma J."/>
        </authorList>
    </citation>
    <scope>NUCLEOTIDE SEQUENCE [LARGE SCALE GENOMIC DNA]</scope>
    <source>
        <strain evidence="6">CCUG 55585</strain>
    </source>
</reference>
<dbReference type="Pfam" id="PF00990">
    <property type="entry name" value="GGDEF"/>
    <property type="match status" value="1"/>
</dbReference>
<feature type="transmembrane region" description="Helical" evidence="3">
    <location>
        <begin position="123"/>
        <end position="141"/>
    </location>
</feature>
<proteinExistence type="predicted"/>
<feature type="transmembrane region" description="Helical" evidence="3">
    <location>
        <begin position="148"/>
        <end position="170"/>
    </location>
</feature>
<dbReference type="PROSITE" id="PS50887">
    <property type="entry name" value="GGDEF"/>
    <property type="match status" value="1"/>
</dbReference>
<evidence type="ECO:0000259" key="4">
    <source>
        <dbReference type="PROSITE" id="PS50887"/>
    </source>
</evidence>
<dbReference type="InterPro" id="IPR043128">
    <property type="entry name" value="Rev_trsase/Diguanyl_cyclase"/>
</dbReference>
<feature type="domain" description="GGDEF" evidence="4">
    <location>
        <begin position="247"/>
        <end position="381"/>
    </location>
</feature>
<dbReference type="RefSeq" id="WP_386822871.1">
    <property type="nucleotide sequence ID" value="NZ_JBHTIF010000001.1"/>
</dbReference>
<comment type="caution">
    <text evidence="5">The sequence shown here is derived from an EMBL/GenBank/DDBJ whole genome shotgun (WGS) entry which is preliminary data.</text>
</comment>
<dbReference type="EC" id="2.7.7.65" evidence="1"/>
<evidence type="ECO:0000313" key="6">
    <source>
        <dbReference type="Proteomes" id="UP001597110"/>
    </source>
</evidence>
<organism evidence="5 6">
    <name type="scientific">Lysobacter brunescens</name>
    <dbReference type="NCBI Taxonomy" id="262323"/>
    <lineage>
        <taxon>Bacteria</taxon>
        <taxon>Pseudomonadati</taxon>
        <taxon>Pseudomonadota</taxon>
        <taxon>Gammaproteobacteria</taxon>
        <taxon>Lysobacterales</taxon>
        <taxon>Lysobacteraceae</taxon>
        <taxon>Lysobacter</taxon>
    </lineage>
</organism>
<evidence type="ECO:0000313" key="5">
    <source>
        <dbReference type="EMBL" id="MFD0725262.1"/>
    </source>
</evidence>
<name>A0ABW2YC49_9GAMM</name>
<protein>
    <recommendedName>
        <fullName evidence="1">diguanylate cyclase</fullName>
        <ecNumber evidence="1">2.7.7.65</ecNumber>
    </recommendedName>
</protein>
<dbReference type="NCBIfam" id="TIGR00254">
    <property type="entry name" value="GGDEF"/>
    <property type="match status" value="1"/>
</dbReference>
<dbReference type="InterPro" id="IPR000160">
    <property type="entry name" value="GGDEF_dom"/>
</dbReference>
<feature type="transmembrane region" description="Helical" evidence="3">
    <location>
        <begin position="65"/>
        <end position="85"/>
    </location>
</feature>
<evidence type="ECO:0000256" key="2">
    <source>
        <dbReference type="ARBA" id="ARBA00034247"/>
    </source>
</evidence>
<feature type="transmembrane region" description="Helical" evidence="3">
    <location>
        <begin position="190"/>
        <end position="208"/>
    </location>
</feature>
<dbReference type="PANTHER" id="PTHR45138:SF9">
    <property type="entry name" value="DIGUANYLATE CYCLASE DGCM-RELATED"/>
    <property type="match status" value="1"/>
</dbReference>
<dbReference type="InterPro" id="IPR050469">
    <property type="entry name" value="Diguanylate_Cyclase"/>
</dbReference>
<keyword evidence="3" id="KW-0812">Transmembrane</keyword>
<keyword evidence="5" id="KW-0808">Transferase</keyword>
<keyword evidence="6" id="KW-1185">Reference proteome</keyword>
<feature type="transmembrane region" description="Helical" evidence="3">
    <location>
        <begin position="97"/>
        <end position="117"/>
    </location>
</feature>
<gene>
    <name evidence="5" type="ORF">ACFQ0E_06555</name>
</gene>
<sequence>MSITGDWKRDLVRTLLARPDEVMLDLGAGGELLVARIRALLSALSLLLAPVALIGNQGAGKLTELMIGLGATVFINICAQIWLALARNRRRHSWLPYATTTYDVTTTTLVLALLHLSDPVAPFNSIIVWVFYLISISMTALRNDGRLTLYAGGMAMLQYSLLVGMLLAMAESPEQLVSVDYGTVSVGAQIERVVLMLLMTVLTATVVYRMQRLIESSGSDGLTGLPNRSWLVQRMPRILEAAREDNQSLTVALLDLDRFKRINDQYGHLTGDRAIRHIVGSMREILRERERLVRIGGQEFVLVMYCPIGNAWERLDRLRQLMAERPFVPERGGDPLHITFSGGLSAYPSDGNNVSSLLRTADRRLQVAKHEGSNRVVARDT</sequence>
<comment type="catalytic activity">
    <reaction evidence="2">
        <text>2 GTP = 3',3'-c-di-GMP + 2 diphosphate</text>
        <dbReference type="Rhea" id="RHEA:24898"/>
        <dbReference type="ChEBI" id="CHEBI:33019"/>
        <dbReference type="ChEBI" id="CHEBI:37565"/>
        <dbReference type="ChEBI" id="CHEBI:58805"/>
        <dbReference type="EC" id="2.7.7.65"/>
    </reaction>
</comment>
<dbReference type="SMART" id="SM00267">
    <property type="entry name" value="GGDEF"/>
    <property type="match status" value="1"/>
</dbReference>
<dbReference type="SUPFAM" id="SSF55073">
    <property type="entry name" value="Nucleotide cyclase"/>
    <property type="match status" value="1"/>
</dbReference>
<feature type="transmembrane region" description="Helical" evidence="3">
    <location>
        <begin position="39"/>
        <end position="59"/>
    </location>
</feature>